<sequence>MFVQLVQRIIDTESLISGAFELQANGDLKQAIDDEKRRCKKWKHDRIVEDEKKRYREKLRDMLKANEEFSKIEADKSHSHLDVEKVRALGRELIGRVSTCQELPLSKQELEGA</sequence>
<dbReference type="OrthoDB" id="6271466at2759"/>
<evidence type="ECO:0000313" key="3">
    <source>
        <dbReference type="WBParaSite" id="ECPE_0001174601-mRNA-1"/>
    </source>
</evidence>
<organism evidence="3">
    <name type="scientific">Echinostoma caproni</name>
    <dbReference type="NCBI Taxonomy" id="27848"/>
    <lineage>
        <taxon>Eukaryota</taxon>
        <taxon>Metazoa</taxon>
        <taxon>Spiralia</taxon>
        <taxon>Lophotrochozoa</taxon>
        <taxon>Platyhelminthes</taxon>
        <taxon>Trematoda</taxon>
        <taxon>Digenea</taxon>
        <taxon>Plagiorchiida</taxon>
        <taxon>Echinostomata</taxon>
        <taxon>Echinostomatoidea</taxon>
        <taxon>Echinostomatidae</taxon>
        <taxon>Echinostoma</taxon>
    </lineage>
</organism>
<name>A0A183AXM6_9TREM</name>
<dbReference type="WBParaSite" id="ECPE_0001174601-mRNA-1">
    <property type="protein sequence ID" value="ECPE_0001174601-mRNA-1"/>
    <property type="gene ID" value="ECPE_0001174601"/>
</dbReference>
<keyword evidence="2" id="KW-1185">Reference proteome</keyword>
<evidence type="ECO:0000313" key="2">
    <source>
        <dbReference type="Proteomes" id="UP000272942"/>
    </source>
</evidence>
<evidence type="ECO:0000313" key="1">
    <source>
        <dbReference type="EMBL" id="VDP88856.1"/>
    </source>
</evidence>
<gene>
    <name evidence="1" type="ORF">ECPE_LOCUS11711</name>
</gene>
<dbReference type="SUPFAM" id="SSF103657">
    <property type="entry name" value="BAR/IMD domain-like"/>
    <property type="match status" value="1"/>
</dbReference>
<dbReference type="InterPro" id="IPR027267">
    <property type="entry name" value="AH/BAR_dom_sf"/>
</dbReference>
<protein>
    <submittedName>
        <fullName evidence="3">FF domain-containing protein</fullName>
    </submittedName>
</protein>
<proteinExistence type="predicted"/>
<dbReference type="Proteomes" id="UP000272942">
    <property type="component" value="Unassembled WGS sequence"/>
</dbReference>
<accession>A0A183AXM6</accession>
<reference evidence="1 2" key="2">
    <citation type="submission" date="2018-11" db="EMBL/GenBank/DDBJ databases">
        <authorList>
            <consortium name="Pathogen Informatics"/>
        </authorList>
    </citation>
    <scope>NUCLEOTIDE SEQUENCE [LARGE SCALE GENOMIC DNA]</scope>
    <source>
        <strain evidence="1 2">Egypt</strain>
    </source>
</reference>
<dbReference type="EMBL" id="UZAN01051357">
    <property type="protein sequence ID" value="VDP88856.1"/>
    <property type="molecule type" value="Genomic_DNA"/>
</dbReference>
<reference evidence="3" key="1">
    <citation type="submission" date="2016-06" db="UniProtKB">
        <authorList>
            <consortium name="WormBaseParasite"/>
        </authorList>
    </citation>
    <scope>IDENTIFICATION</scope>
</reference>
<dbReference type="AlphaFoldDB" id="A0A183AXM6"/>